<evidence type="ECO:0000313" key="3">
    <source>
        <dbReference type="EMBL" id="TPW34143.1"/>
    </source>
</evidence>
<organism evidence="3 4">
    <name type="scientific">Oecophyllibacter saccharovorans</name>
    <dbReference type="NCBI Taxonomy" id="2558360"/>
    <lineage>
        <taxon>Bacteria</taxon>
        <taxon>Pseudomonadati</taxon>
        <taxon>Pseudomonadota</taxon>
        <taxon>Alphaproteobacteria</taxon>
        <taxon>Acetobacterales</taxon>
        <taxon>Acetobacteraceae</taxon>
        <taxon>Oecophyllibacter</taxon>
    </lineage>
</organism>
<dbReference type="RefSeq" id="WP_165600801.1">
    <property type="nucleotide sequence ID" value="NZ_SORZ01000002.1"/>
</dbReference>
<feature type="region of interest" description="Disordered" evidence="1">
    <location>
        <begin position="1"/>
        <end position="42"/>
    </location>
</feature>
<comment type="caution">
    <text evidence="3">The sequence shown here is derived from an EMBL/GenBank/DDBJ whole genome shotgun (WGS) entry which is preliminary data.</text>
</comment>
<keyword evidence="2" id="KW-0812">Transmembrane</keyword>
<gene>
    <name evidence="3" type="ORF">E3202_06350</name>
</gene>
<reference evidence="3 4" key="1">
    <citation type="submission" date="2019-03" db="EMBL/GenBank/DDBJ databases">
        <title>The complete genome sequence of Neokomagataea sp. Jb2 NBRC113641.</title>
        <authorList>
            <person name="Chua K.-O."/>
            <person name="Chan K.-G."/>
            <person name="See-Too W.-S."/>
        </authorList>
    </citation>
    <scope>NUCLEOTIDE SEQUENCE [LARGE SCALE GENOMIC DNA]</scope>
    <source>
        <strain evidence="3 4">Jb2</strain>
    </source>
</reference>
<feature type="compositionally biased region" description="Polar residues" evidence="1">
    <location>
        <begin position="11"/>
        <end position="22"/>
    </location>
</feature>
<name>A0A506ULT3_9PROT</name>
<evidence type="ECO:0000256" key="2">
    <source>
        <dbReference type="SAM" id="Phobius"/>
    </source>
</evidence>
<dbReference type="EMBL" id="SORZ01000002">
    <property type="protein sequence ID" value="TPW34143.1"/>
    <property type="molecule type" value="Genomic_DNA"/>
</dbReference>
<protein>
    <submittedName>
        <fullName evidence="3">Uncharacterized protein</fullName>
    </submittedName>
</protein>
<sequence length="290" mass="30822">MPPNLPPLAGPQNTGPRSNGSGNRPAGSAPQDRLICRTQPDPAVTGLKLHQRPAAASWKALQNIVQELGLKGFAFARPLPATSEPAAGSPDPDRMPLDWFGPQGPDPLPFSSLPAERRQLVEKRLRLCLPALRSAARSKGPECAALMDLALQVPDLDSLWIIGEGIVLAPWGMRRTEQAASSRASAALPVALSPLGPFLGLEPGKSPAEGDNRRKPRSSAADQPRRAESGPAEAGAAPPQHRLRPFFIPAGVELWLSVVLCVLTGLLFFGLAFRAVLLLGWGSLWPVALF</sequence>
<accession>A0A506ULT3</accession>
<keyword evidence="2" id="KW-1133">Transmembrane helix</keyword>
<feature type="region of interest" description="Disordered" evidence="1">
    <location>
        <begin position="203"/>
        <end position="238"/>
    </location>
</feature>
<dbReference type="AlphaFoldDB" id="A0A506ULT3"/>
<feature type="transmembrane region" description="Helical" evidence="2">
    <location>
        <begin position="254"/>
        <end position="281"/>
    </location>
</feature>
<feature type="compositionally biased region" description="Low complexity" evidence="1">
    <location>
        <begin position="229"/>
        <end position="238"/>
    </location>
</feature>
<keyword evidence="4" id="KW-1185">Reference proteome</keyword>
<evidence type="ECO:0000256" key="1">
    <source>
        <dbReference type="SAM" id="MobiDB-lite"/>
    </source>
</evidence>
<proteinExistence type="predicted"/>
<evidence type="ECO:0000313" key="4">
    <source>
        <dbReference type="Proteomes" id="UP000315037"/>
    </source>
</evidence>
<dbReference type="Proteomes" id="UP000315037">
    <property type="component" value="Unassembled WGS sequence"/>
</dbReference>
<keyword evidence="2" id="KW-0472">Membrane</keyword>